<dbReference type="InterPro" id="IPR013538">
    <property type="entry name" value="ASHA1/2-like_C"/>
</dbReference>
<dbReference type="Gene3D" id="3.30.530.20">
    <property type="match status" value="1"/>
</dbReference>
<keyword evidence="4" id="KW-1185">Reference proteome</keyword>
<name>A0ABW0MER0_9BURK</name>
<accession>A0ABW0MER0</accession>
<organism evidence="3 4">
    <name type="scientific">Paraherbaspirillum soli</name>
    <dbReference type="NCBI Taxonomy" id="631222"/>
    <lineage>
        <taxon>Bacteria</taxon>
        <taxon>Pseudomonadati</taxon>
        <taxon>Pseudomonadota</taxon>
        <taxon>Betaproteobacteria</taxon>
        <taxon>Burkholderiales</taxon>
        <taxon>Oxalobacteraceae</taxon>
        <taxon>Paraherbaspirillum</taxon>
    </lineage>
</organism>
<evidence type="ECO:0000256" key="1">
    <source>
        <dbReference type="ARBA" id="ARBA00006817"/>
    </source>
</evidence>
<dbReference type="Proteomes" id="UP001596045">
    <property type="component" value="Unassembled WGS sequence"/>
</dbReference>
<evidence type="ECO:0000259" key="2">
    <source>
        <dbReference type="Pfam" id="PF08327"/>
    </source>
</evidence>
<evidence type="ECO:0000313" key="3">
    <source>
        <dbReference type="EMBL" id="MFC5475478.1"/>
    </source>
</evidence>
<dbReference type="EMBL" id="JBHSMT010000027">
    <property type="protein sequence ID" value="MFC5475478.1"/>
    <property type="molecule type" value="Genomic_DNA"/>
</dbReference>
<comment type="similarity">
    <text evidence="1">Belongs to the AHA1 family.</text>
</comment>
<dbReference type="Pfam" id="PF08327">
    <property type="entry name" value="AHSA1"/>
    <property type="match status" value="1"/>
</dbReference>
<dbReference type="InterPro" id="IPR023393">
    <property type="entry name" value="START-like_dom_sf"/>
</dbReference>
<proteinExistence type="inferred from homology"/>
<comment type="caution">
    <text evidence="3">The sequence shown here is derived from an EMBL/GenBank/DDBJ whole genome shotgun (WGS) entry which is preliminary data.</text>
</comment>
<feature type="domain" description="Activator of Hsp90 ATPase homologue 1/2-like C-terminal" evidence="2">
    <location>
        <begin position="17"/>
        <end position="142"/>
    </location>
</feature>
<sequence length="144" mass="15760">MHTPSPVTVHVKRHFAASPERVFDAWLDPDSAGQWLFATVSGRMVRVDIDARIGGKFVFVDLRGDEEVGHAGEYLAIERPRHLAFTFVVDKYSSDSTRVTVDIAPAEGGCELSLSHEGVYPDYASRTEAGWRGILDGLATTLGV</sequence>
<dbReference type="SUPFAM" id="SSF55961">
    <property type="entry name" value="Bet v1-like"/>
    <property type="match status" value="1"/>
</dbReference>
<protein>
    <submittedName>
        <fullName evidence="3">SRPBCC domain-containing protein</fullName>
    </submittedName>
</protein>
<reference evidence="4" key="1">
    <citation type="journal article" date="2019" name="Int. J. Syst. Evol. Microbiol.">
        <title>The Global Catalogue of Microorganisms (GCM) 10K type strain sequencing project: providing services to taxonomists for standard genome sequencing and annotation.</title>
        <authorList>
            <consortium name="The Broad Institute Genomics Platform"/>
            <consortium name="The Broad Institute Genome Sequencing Center for Infectious Disease"/>
            <person name="Wu L."/>
            <person name="Ma J."/>
        </authorList>
    </citation>
    <scope>NUCLEOTIDE SEQUENCE [LARGE SCALE GENOMIC DNA]</scope>
    <source>
        <strain evidence="4">JCM 17066</strain>
    </source>
</reference>
<evidence type="ECO:0000313" key="4">
    <source>
        <dbReference type="Proteomes" id="UP001596045"/>
    </source>
</evidence>
<dbReference type="RefSeq" id="WP_378998808.1">
    <property type="nucleotide sequence ID" value="NZ_JBHSMT010000027.1"/>
</dbReference>
<dbReference type="CDD" id="cd07814">
    <property type="entry name" value="SRPBCC_CalC_Aha1-like"/>
    <property type="match status" value="1"/>
</dbReference>
<gene>
    <name evidence="3" type="ORF">ACFPM8_16070</name>
</gene>